<dbReference type="PANTHER" id="PTHR42978:SF5">
    <property type="entry name" value="METALLO-BETA-LACTAMASE DOMAIN-CONTAINING PROTEIN"/>
    <property type="match status" value="1"/>
</dbReference>
<dbReference type="InterPro" id="IPR036866">
    <property type="entry name" value="RibonucZ/Hydroxyglut_hydro"/>
</dbReference>
<feature type="domain" description="Metallo-beta-lactamase" evidence="5">
    <location>
        <begin position="47"/>
        <end position="275"/>
    </location>
</feature>
<dbReference type="GO" id="GO:0016787">
    <property type="term" value="F:hydrolase activity"/>
    <property type="evidence" value="ECO:0007669"/>
    <property type="project" value="UniProtKB-KW"/>
</dbReference>
<comment type="caution">
    <text evidence="6">The sequence shown here is derived from an EMBL/GenBank/DDBJ whole genome shotgun (WGS) entry which is preliminary data.</text>
</comment>
<evidence type="ECO:0000259" key="5">
    <source>
        <dbReference type="SMART" id="SM00849"/>
    </source>
</evidence>
<keyword evidence="7" id="KW-1185">Reference proteome</keyword>
<dbReference type="SUPFAM" id="SSF56281">
    <property type="entry name" value="Metallo-hydrolase/oxidoreductase"/>
    <property type="match status" value="1"/>
</dbReference>
<dbReference type="GeneID" id="89975301"/>
<dbReference type="Gene3D" id="3.60.15.10">
    <property type="entry name" value="Ribonuclease Z/Hydroxyacylglutathione hydrolase-like"/>
    <property type="match status" value="1"/>
</dbReference>
<protein>
    <recommendedName>
        <fullName evidence="5">Metallo-beta-lactamase domain-containing protein</fullName>
    </recommendedName>
</protein>
<evidence type="ECO:0000256" key="1">
    <source>
        <dbReference type="ARBA" id="ARBA00007749"/>
    </source>
</evidence>
<dbReference type="AlphaFoldDB" id="A0AAV9MYX0"/>
<evidence type="ECO:0000256" key="4">
    <source>
        <dbReference type="ARBA" id="ARBA00022833"/>
    </source>
</evidence>
<dbReference type="EMBL" id="JAVRRD010000028">
    <property type="protein sequence ID" value="KAK5046781.1"/>
    <property type="molecule type" value="Genomic_DNA"/>
</dbReference>
<organism evidence="6 7">
    <name type="scientific">Exophiala bonariae</name>
    <dbReference type="NCBI Taxonomy" id="1690606"/>
    <lineage>
        <taxon>Eukaryota</taxon>
        <taxon>Fungi</taxon>
        <taxon>Dikarya</taxon>
        <taxon>Ascomycota</taxon>
        <taxon>Pezizomycotina</taxon>
        <taxon>Eurotiomycetes</taxon>
        <taxon>Chaetothyriomycetidae</taxon>
        <taxon>Chaetothyriales</taxon>
        <taxon>Herpotrichiellaceae</taxon>
        <taxon>Exophiala</taxon>
    </lineage>
</organism>
<evidence type="ECO:0000256" key="3">
    <source>
        <dbReference type="ARBA" id="ARBA00022801"/>
    </source>
</evidence>
<dbReference type="Pfam" id="PF00753">
    <property type="entry name" value="Lactamase_B"/>
    <property type="match status" value="1"/>
</dbReference>
<dbReference type="SMART" id="SM00849">
    <property type="entry name" value="Lactamase_B"/>
    <property type="match status" value="1"/>
</dbReference>
<evidence type="ECO:0000256" key="2">
    <source>
        <dbReference type="ARBA" id="ARBA00022723"/>
    </source>
</evidence>
<keyword evidence="3" id="KW-0378">Hydrolase</keyword>
<reference evidence="6 7" key="1">
    <citation type="submission" date="2023-08" db="EMBL/GenBank/DDBJ databases">
        <title>Black Yeasts Isolated from many extreme environments.</title>
        <authorList>
            <person name="Coleine C."/>
            <person name="Stajich J.E."/>
            <person name="Selbmann L."/>
        </authorList>
    </citation>
    <scope>NUCLEOTIDE SEQUENCE [LARGE SCALE GENOMIC DNA]</scope>
    <source>
        <strain evidence="6 7">CCFEE 5792</strain>
    </source>
</reference>
<accession>A0AAV9MYX0</accession>
<dbReference type="Proteomes" id="UP001358417">
    <property type="component" value="Unassembled WGS sequence"/>
</dbReference>
<dbReference type="PANTHER" id="PTHR42978">
    <property type="entry name" value="QUORUM-QUENCHING LACTONASE YTNP-RELATED-RELATED"/>
    <property type="match status" value="1"/>
</dbReference>
<sequence length="318" mass="35589">MIQNQDFPPGSATVSVFALPTGHLYLPDRWLFEDGSSDMLRDRQYSPDFSFLIKHPKGKLLFDLGLRKDLDKNPQVIQSDYKFIAPEVEQDAQELLDGGPEQSDSITAVILSHLHFDHTGDCTKFPNAELVVGPGSRAAVTPGWPEAADSPFDGSVLSHPHFRELDYEKDDWEPLGPFSRAIDYFGDGSFYLIDAPGHMDGHLGALARTDSDEWIFMGGDCCHHRSLLAGTRPMSVTVGPGIAPSFHRYPDMARNTIRRVREIEKQGSVLVALAHDARLDGLMPLYPHPLNNWKGSQWKQTLDQSLEKDYPMEYIVGK</sequence>
<name>A0AAV9MYX0_9EURO</name>
<proteinExistence type="inferred from homology"/>
<dbReference type="GO" id="GO:0046872">
    <property type="term" value="F:metal ion binding"/>
    <property type="evidence" value="ECO:0007669"/>
    <property type="project" value="UniProtKB-KW"/>
</dbReference>
<keyword evidence="4" id="KW-0862">Zinc</keyword>
<evidence type="ECO:0000313" key="7">
    <source>
        <dbReference type="Proteomes" id="UP001358417"/>
    </source>
</evidence>
<dbReference type="InterPro" id="IPR001279">
    <property type="entry name" value="Metallo-B-lactamas"/>
</dbReference>
<dbReference type="CDD" id="cd07730">
    <property type="entry name" value="metallo-hydrolase-like_MBL-fold"/>
    <property type="match status" value="1"/>
</dbReference>
<dbReference type="InterPro" id="IPR051013">
    <property type="entry name" value="MBL_superfamily_lactonases"/>
</dbReference>
<gene>
    <name evidence="6" type="ORF">LTR84_007135</name>
</gene>
<keyword evidence="2" id="KW-0479">Metal-binding</keyword>
<comment type="similarity">
    <text evidence="1">Belongs to the metallo-beta-lactamase superfamily.</text>
</comment>
<dbReference type="RefSeq" id="XP_064702354.1">
    <property type="nucleotide sequence ID" value="XM_064850688.1"/>
</dbReference>
<evidence type="ECO:0000313" key="6">
    <source>
        <dbReference type="EMBL" id="KAK5046781.1"/>
    </source>
</evidence>